<dbReference type="InterPro" id="IPR003593">
    <property type="entry name" value="AAA+_ATPase"/>
</dbReference>
<protein>
    <submittedName>
        <fullName evidence="10">Sugar ABC transporter ATP-binding protein</fullName>
    </submittedName>
</protein>
<dbReference type="SUPFAM" id="SSF52540">
    <property type="entry name" value="P-loop containing nucleoside triphosphate hydrolases"/>
    <property type="match status" value="2"/>
</dbReference>
<dbReference type="CDD" id="cd03216">
    <property type="entry name" value="ABC_Carb_Monos_I"/>
    <property type="match status" value="1"/>
</dbReference>
<feature type="domain" description="ABC transporter" evidence="9">
    <location>
        <begin position="5"/>
        <end position="242"/>
    </location>
</feature>
<dbReference type="Proteomes" id="UP000606889">
    <property type="component" value="Unassembled WGS sequence"/>
</dbReference>
<keyword evidence="7" id="KW-1278">Translocase</keyword>
<evidence type="ECO:0000256" key="1">
    <source>
        <dbReference type="ARBA" id="ARBA00022448"/>
    </source>
</evidence>
<keyword evidence="5" id="KW-0547">Nucleotide-binding</keyword>
<dbReference type="GO" id="GO:0005524">
    <property type="term" value="F:ATP binding"/>
    <property type="evidence" value="ECO:0007669"/>
    <property type="project" value="UniProtKB-KW"/>
</dbReference>
<keyword evidence="6 10" id="KW-0067">ATP-binding</keyword>
<evidence type="ECO:0000313" key="11">
    <source>
        <dbReference type="Proteomes" id="UP000606889"/>
    </source>
</evidence>
<dbReference type="EMBL" id="JACOON010000002">
    <property type="protein sequence ID" value="MBC5647737.1"/>
    <property type="molecule type" value="Genomic_DNA"/>
</dbReference>
<gene>
    <name evidence="10" type="ORF">H8S18_05270</name>
</gene>
<evidence type="ECO:0000256" key="7">
    <source>
        <dbReference type="ARBA" id="ARBA00022967"/>
    </source>
</evidence>
<keyword evidence="2" id="KW-1003">Cell membrane</keyword>
<keyword evidence="8" id="KW-0472">Membrane</keyword>
<dbReference type="InterPro" id="IPR017871">
    <property type="entry name" value="ABC_transporter-like_CS"/>
</dbReference>
<dbReference type="InterPro" id="IPR003439">
    <property type="entry name" value="ABC_transporter-like_ATP-bd"/>
</dbReference>
<evidence type="ECO:0000256" key="4">
    <source>
        <dbReference type="ARBA" id="ARBA00022737"/>
    </source>
</evidence>
<dbReference type="PROSITE" id="PS00211">
    <property type="entry name" value="ABC_TRANSPORTER_1"/>
    <property type="match status" value="1"/>
</dbReference>
<evidence type="ECO:0000313" key="10">
    <source>
        <dbReference type="EMBL" id="MBC5647737.1"/>
    </source>
</evidence>
<evidence type="ECO:0000256" key="2">
    <source>
        <dbReference type="ARBA" id="ARBA00022475"/>
    </source>
</evidence>
<evidence type="ECO:0000259" key="9">
    <source>
        <dbReference type="PROSITE" id="PS50893"/>
    </source>
</evidence>
<evidence type="ECO:0000256" key="8">
    <source>
        <dbReference type="ARBA" id="ARBA00023136"/>
    </source>
</evidence>
<dbReference type="Pfam" id="PF00005">
    <property type="entry name" value="ABC_tran"/>
    <property type="match status" value="2"/>
</dbReference>
<dbReference type="RefSeq" id="WP_186857254.1">
    <property type="nucleotide sequence ID" value="NZ_JACOON010000002.1"/>
</dbReference>
<keyword evidence="4" id="KW-0677">Repeat</keyword>
<accession>A0ABR7ED76</accession>
<keyword evidence="1" id="KW-0813">Transport</keyword>
<feature type="domain" description="ABC transporter" evidence="9">
    <location>
        <begin position="252"/>
        <end position="496"/>
    </location>
</feature>
<name>A0ABR7ED76_9FIRM</name>
<reference evidence="10 11" key="1">
    <citation type="submission" date="2020-08" db="EMBL/GenBank/DDBJ databases">
        <title>Genome public.</title>
        <authorList>
            <person name="Liu C."/>
            <person name="Sun Q."/>
        </authorList>
    </citation>
    <scope>NUCLEOTIDE SEQUENCE [LARGE SCALE GENOMIC DNA]</scope>
    <source>
        <strain evidence="10 11">NSJ-35</strain>
    </source>
</reference>
<dbReference type="CDD" id="cd03215">
    <property type="entry name" value="ABC_Carb_Monos_II"/>
    <property type="match status" value="1"/>
</dbReference>
<dbReference type="InterPro" id="IPR050107">
    <property type="entry name" value="ABC_carbohydrate_import_ATPase"/>
</dbReference>
<evidence type="ECO:0000256" key="6">
    <source>
        <dbReference type="ARBA" id="ARBA00022840"/>
    </source>
</evidence>
<dbReference type="Gene3D" id="3.40.50.300">
    <property type="entry name" value="P-loop containing nucleotide triphosphate hydrolases"/>
    <property type="match status" value="2"/>
</dbReference>
<dbReference type="InterPro" id="IPR027417">
    <property type="entry name" value="P-loop_NTPase"/>
</dbReference>
<sequence length="496" mass="54512">MEPYIEFKNITKKFGGTTALSNVSFTIHKGEVHCLCGENGSGKSTLINICGGVITPTAGEIWMEGKPQKINTIQKSGHLGFAVVHQEVPLCMNMSVAHNIFMGSPESMKGLFINESYMNEKTQELLDMFKLKLRPTQLVETLSIAEQSIIQIAKAVYFKPKILILDEPTAALTNDQRDIMFKVVKKLKEEQGTTIIYVSHRLEEVMELGDRVTILRDGHYIKTDDVSNVTMDQLVTLMVGRDIDNTLPVESYATDEVLLKVENLCQGRNFQNVSFELKRGEILGLGGFVGAGRTEVLMALFGDTKLDSGEISIMGNPVHIKNPADAIRHGIGLIPENRRDDALIAEMSIKQNAQLVVLKDVIRGGLIQKKASDGLMNEMIQKYAIKAGDVNNSVMSLSGGNQQKVVIARWISNNPTILLCDEPTRGIDVGAKAEVYAILRSIAAQGIGVIMVSSELPELLALCDRIIVMHEGKVTGELRREEATEEAVMRYAAAIG</sequence>
<evidence type="ECO:0000256" key="3">
    <source>
        <dbReference type="ARBA" id="ARBA00022597"/>
    </source>
</evidence>
<dbReference type="SMART" id="SM00382">
    <property type="entry name" value="AAA"/>
    <property type="match status" value="2"/>
</dbReference>
<dbReference type="PROSITE" id="PS50893">
    <property type="entry name" value="ABC_TRANSPORTER_2"/>
    <property type="match status" value="2"/>
</dbReference>
<organism evidence="10 11">
    <name type="scientific">Christensenella tenuis</name>
    <dbReference type="NCBI Taxonomy" id="2763033"/>
    <lineage>
        <taxon>Bacteria</taxon>
        <taxon>Bacillati</taxon>
        <taxon>Bacillota</taxon>
        <taxon>Clostridia</taxon>
        <taxon>Christensenellales</taxon>
        <taxon>Christensenellaceae</taxon>
        <taxon>Christensenella</taxon>
    </lineage>
</organism>
<evidence type="ECO:0000256" key="5">
    <source>
        <dbReference type="ARBA" id="ARBA00022741"/>
    </source>
</evidence>
<dbReference type="PANTHER" id="PTHR43790:SF3">
    <property type="entry name" value="D-ALLOSE IMPORT ATP-BINDING PROTEIN ALSA-RELATED"/>
    <property type="match status" value="1"/>
</dbReference>
<keyword evidence="11" id="KW-1185">Reference proteome</keyword>
<comment type="caution">
    <text evidence="10">The sequence shown here is derived from an EMBL/GenBank/DDBJ whole genome shotgun (WGS) entry which is preliminary data.</text>
</comment>
<keyword evidence="3" id="KW-0762">Sugar transport</keyword>
<dbReference type="PANTHER" id="PTHR43790">
    <property type="entry name" value="CARBOHYDRATE TRANSPORT ATP-BINDING PROTEIN MG119-RELATED"/>
    <property type="match status" value="1"/>
</dbReference>
<proteinExistence type="predicted"/>